<name>A0A1I4T6X3_9PSEU</name>
<gene>
    <name evidence="1" type="ORF">ATL45_4190</name>
    <name evidence="2" type="ORF">SAMN05421805_1011314</name>
</gene>
<accession>A0A1I4T6X3</accession>
<dbReference type="Proteomes" id="UP000199398">
    <property type="component" value="Unassembled WGS sequence"/>
</dbReference>
<evidence type="ECO:0000313" key="1">
    <source>
        <dbReference type="EMBL" id="RKT85834.1"/>
    </source>
</evidence>
<proteinExistence type="predicted"/>
<dbReference type="AlphaFoldDB" id="A0A1I4T6X3"/>
<dbReference type="EMBL" id="RBXX01000002">
    <property type="protein sequence ID" value="RKT85834.1"/>
    <property type="molecule type" value="Genomic_DNA"/>
</dbReference>
<dbReference type="OrthoDB" id="5175904at2"/>
<dbReference type="RefSeq" id="WP_093146681.1">
    <property type="nucleotide sequence ID" value="NZ_FOUP01000001.1"/>
</dbReference>
<dbReference type="Proteomes" id="UP000270697">
    <property type="component" value="Unassembled WGS sequence"/>
</dbReference>
<dbReference type="SUPFAM" id="SSF53335">
    <property type="entry name" value="S-adenosyl-L-methionine-dependent methyltransferases"/>
    <property type="match status" value="1"/>
</dbReference>
<dbReference type="PIRSF" id="PIRSF017393">
    <property type="entry name" value="MTase_SAV2177"/>
    <property type="match status" value="1"/>
</dbReference>
<protein>
    <submittedName>
        <fullName evidence="2">S-adenosyl methyltransferase</fullName>
    </submittedName>
</protein>
<organism evidence="2 3">
    <name type="scientific">Saccharopolyspora antimicrobica</name>
    <dbReference type="NCBI Taxonomy" id="455193"/>
    <lineage>
        <taxon>Bacteria</taxon>
        <taxon>Bacillati</taxon>
        <taxon>Actinomycetota</taxon>
        <taxon>Actinomycetes</taxon>
        <taxon>Pseudonocardiales</taxon>
        <taxon>Pseudonocardiaceae</taxon>
        <taxon>Saccharopolyspora</taxon>
    </lineage>
</organism>
<dbReference type="EMBL" id="FOUP01000001">
    <property type="protein sequence ID" value="SFM72528.1"/>
    <property type="molecule type" value="Genomic_DNA"/>
</dbReference>
<dbReference type="GO" id="GO:0008168">
    <property type="term" value="F:methyltransferase activity"/>
    <property type="evidence" value="ECO:0007669"/>
    <property type="project" value="UniProtKB-KW"/>
</dbReference>
<dbReference type="CDD" id="cd02440">
    <property type="entry name" value="AdoMet_MTases"/>
    <property type="match status" value="1"/>
</dbReference>
<reference evidence="1 4" key="2">
    <citation type="submission" date="2018-10" db="EMBL/GenBank/DDBJ databases">
        <title>Sequencing the genomes of 1000 actinobacteria strains.</title>
        <authorList>
            <person name="Klenk H.-P."/>
        </authorList>
    </citation>
    <scope>NUCLEOTIDE SEQUENCE [LARGE SCALE GENOMIC DNA]</scope>
    <source>
        <strain evidence="1 4">DSM 45119</strain>
    </source>
</reference>
<evidence type="ECO:0000313" key="3">
    <source>
        <dbReference type="Proteomes" id="UP000199398"/>
    </source>
</evidence>
<dbReference type="InterPro" id="IPR029063">
    <property type="entry name" value="SAM-dependent_MTases_sf"/>
</dbReference>
<sequence length="269" mass="30130">MADDWVPPEVDVTKSSPARVYDYGLGGSHNFEVDRAVLDKIKEIFPATPQPAMDNRAFLRRAVRFCQERGIRQFLDLGSGVPTVGNVHEIAQQADPEARVVYVDIDPIAVAHAARILASDDRSAVLRADMRHPESVFADPQVERLLDFDEPIAVLMVAMAHYLSDEDDPVRILDSYRAVMRPGSYLVFSHMTDEDYPEDLRRTAEIFNADTTERMILRGRAEIERLLDGFDLVEPGLVYPALWRPDGPLAEEHDPSRAAFFAGVGSPRA</sequence>
<dbReference type="GO" id="GO:0032259">
    <property type="term" value="P:methylation"/>
    <property type="evidence" value="ECO:0007669"/>
    <property type="project" value="UniProtKB-KW"/>
</dbReference>
<dbReference type="Gene3D" id="3.40.50.150">
    <property type="entry name" value="Vaccinia Virus protein VP39"/>
    <property type="match status" value="1"/>
</dbReference>
<dbReference type="Pfam" id="PF04672">
    <property type="entry name" value="Methyltransf_19"/>
    <property type="match status" value="1"/>
</dbReference>
<reference evidence="2 3" key="1">
    <citation type="submission" date="2016-10" db="EMBL/GenBank/DDBJ databases">
        <authorList>
            <person name="de Groot N.N."/>
        </authorList>
    </citation>
    <scope>NUCLEOTIDE SEQUENCE [LARGE SCALE GENOMIC DNA]</scope>
    <source>
        <strain evidence="2 3">CPCC 201259</strain>
    </source>
</reference>
<dbReference type="STRING" id="455193.SAMN05421805_1011314"/>
<evidence type="ECO:0000313" key="4">
    <source>
        <dbReference type="Proteomes" id="UP000270697"/>
    </source>
</evidence>
<evidence type="ECO:0000313" key="2">
    <source>
        <dbReference type="EMBL" id="SFM72528.1"/>
    </source>
</evidence>
<keyword evidence="4" id="KW-1185">Reference proteome</keyword>
<keyword evidence="2" id="KW-0489">Methyltransferase</keyword>
<dbReference type="InterPro" id="IPR006764">
    <property type="entry name" value="SAM_dep_MeTrfase_SAV2177_type"/>
</dbReference>
<keyword evidence="2" id="KW-0808">Transferase</keyword>